<evidence type="ECO:0000256" key="10">
    <source>
        <dbReference type="PROSITE-ProRule" id="PRU00042"/>
    </source>
</evidence>
<dbReference type="SUPFAM" id="SSF57667">
    <property type="entry name" value="beta-beta-alpha zinc fingers"/>
    <property type="match status" value="4"/>
</dbReference>
<keyword evidence="4" id="KW-0677">Repeat</keyword>
<dbReference type="FunFam" id="3.30.160.60:FF:000774">
    <property type="entry name" value="Zinc finger protein"/>
    <property type="match status" value="1"/>
</dbReference>
<keyword evidence="6" id="KW-0862">Zinc</keyword>
<dbReference type="FunFam" id="3.30.160.60:FF:000202">
    <property type="entry name" value="Zinc finger protein 574"/>
    <property type="match status" value="1"/>
</dbReference>
<keyword evidence="14" id="KW-1185">Reference proteome</keyword>
<evidence type="ECO:0000256" key="2">
    <source>
        <dbReference type="ARBA" id="ARBA00006991"/>
    </source>
</evidence>
<feature type="domain" description="C2H2-type" evidence="12">
    <location>
        <begin position="339"/>
        <end position="366"/>
    </location>
</feature>
<dbReference type="PROSITE" id="PS50157">
    <property type="entry name" value="ZINC_FINGER_C2H2_2"/>
    <property type="match status" value="7"/>
</dbReference>
<dbReference type="InterPro" id="IPR013087">
    <property type="entry name" value="Znf_C2H2_type"/>
</dbReference>
<dbReference type="GO" id="GO:0000977">
    <property type="term" value="F:RNA polymerase II transcription regulatory region sequence-specific DNA binding"/>
    <property type="evidence" value="ECO:0007669"/>
    <property type="project" value="TreeGrafter"/>
</dbReference>
<accession>A0AAD5FP90</accession>
<evidence type="ECO:0000256" key="1">
    <source>
        <dbReference type="ARBA" id="ARBA00004123"/>
    </source>
</evidence>
<protein>
    <submittedName>
        <fullName evidence="13">Zinc finger protein 436-like</fullName>
    </submittedName>
</protein>
<comment type="similarity">
    <text evidence="2">Belongs to the krueppel C2H2-type zinc-finger protein family.</text>
</comment>
<evidence type="ECO:0000256" key="6">
    <source>
        <dbReference type="ARBA" id="ARBA00022833"/>
    </source>
</evidence>
<organism evidence="13 14">
    <name type="scientific">Silurus asotus</name>
    <name type="common">Amur catfish</name>
    <name type="synonym">Parasilurus asotus</name>
    <dbReference type="NCBI Taxonomy" id="30991"/>
    <lineage>
        <taxon>Eukaryota</taxon>
        <taxon>Metazoa</taxon>
        <taxon>Chordata</taxon>
        <taxon>Craniata</taxon>
        <taxon>Vertebrata</taxon>
        <taxon>Euteleostomi</taxon>
        <taxon>Actinopterygii</taxon>
        <taxon>Neopterygii</taxon>
        <taxon>Teleostei</taxon>
        <taxon>Ostariophysi</taxon>
        <taxon>Siluriformes</taxon>
        <taxon>Siluridae</taxon>
        <taxon>Silurus</taxon>
    </lineage>
</organism>
<keyword evidence="9" id="KW-0539">Nucleus</keyword>
<dbReference type="FunFam" id="3.30.160.60:FF:000358">
    <property type="entry name" value="zinc finger protein 24"/>
    <property type="match status" value="1"/>
</dbReference>
<feature type="domain" description="C2H2-type" evidence="12">
    <location>
        <begin position="227"/>
        <end position="254"/>
    </location>
</feature>
<dbReference type="FunFam" id="3.30.160.60:FF:000912">
    <property type="entry name" value="Zinc finger protein 660"/>
    <property type="match status" value="1"/>
</dbReference>
<evidence type="ECO:0000256" key="11">
    <source>
        <dbReference type="SAM" id="MobiDB-lite"/>
    </source>
</evidence>
<sequence>MAEENAMTMNPGPTRDADSQAQDNSSAFFKEGPPECSARTAEISDLQKKKPAIILDYKHNKGGVNKEFPDFFPGSFLPKMPPVSTLMHPGDEDAAGARHLPQGDVNGLILDIKTEPDLLDIDSFVYGSERASKDGWGCDSDQENEYTLEQSDDAEDYEDDHAEDDELGSLTIVKTEPSDEFQSNCKTESIEILSEEEEEECDASLEENEVVNFTGECSYLPSAKGFRTCPDCGKVFTNSSSYNRHMRIHSGERPFQCPHCNKAFTQLSSFKNHQRIHTGEKPYRCSECTKNFSRSDALQRHQKTHTGEKPYQCAHCPKTFARLHVLQNHQWTHTGIKPYQCSQCGKTFSRLCSFKIHKRRHTGERPYLCGTCGKQFVDASNLKNHLRTHTKERPYRCSQCDKTFIQLGHLTSHRRKKHSIETVTVSVL</sequence>
<feature type="domain" description="C2H2-type" evidence="12">
    <location>
        <begin position="311"/>
        <end position="338"/>
    </location>
</feature>
<dbReference type="AlphaFoldDB" id="A0AAD5FP90"/>
<dbReference type="InterPro" id="IPR036236">
    <property type="entry name" value="Znf_C2H2_sf"/>
</dbReference>
<keyword evidence="8" id="KW-0804">Transcription</keyword>
<evidence type="ECO:0000256" key="8">
    <source>
        <dbReference type="ARBA" id="ARBA00023163"/>
    </source>
</evidence>
<comment type="subcellular location">
    <subcellularLocation>
        <location evidence="1">Nucleus</location>
    </subcellularLocation>
</comment>
<keyword evidence="5 10" id="KW-0863">Zinc-finger</keyword>
<dbReference type="EMBL" id="MU551601">
    <property type="protein sequence ID" value="KAI5623651.1"/>
    <property type="molecule type" value="Genomic_DNA"/>
</dbReference>
<feature type="domain" description="C2H2-type" evidence="12">
    <location>
        <begin position="255"/>
        <end position="282"/>
    </location>
</feature>
<dbReference type="Proteomes" id="UP001205998">
    <property type="component" value="Unassembled WGS sequence"/>
</dbReference>
<dbReference type="PANTHER" id="PTHR24409:SF331">
    <property type="entry name" value="ZINC FINGER PROTEIN 322A"/>
    <property type="match status" value="1"/>
</dbReference>
<dbReference type="GO" id="GO:0005634">
    <property type="term" value="C:nucleus"/>
    <property type="evidence" value="ECO:0007669"/>
    <property type="project" value="UniProtKB-SubCell"/>
</dbReference>
<evidence type="ECO:0000313" key="13">
    <source>
        <dbReference type="EMBL" id="KAI5623651.1"/>
    </source>
</evidence>
<dbReference type="GO" id="GO:0000981">
    <property type="term" value="F:DNA-binding transcription factor activity, RNA polymerase II-specific"/>
    <property type="evidence" value="ECO:0007669"/>
    <property type="project" value="TreeGrafter"/>
</dbReference>
<feature type="region of interest" description="Disordered" evidence="11">
    <location>
        <begin position="1"/>
        <end position="43"/>
    </location>
</feature>
<feature type="domain" description="C2H2-type" evidence="12">
    <location>
        <begin position="283"/>
        <end position="310"/>
    </location>
</feature>
<evidence type="ECO:0000259" key="12">
    <source>
        <dbReference type="PROSITE" id="PS50157"/>
    </source>
</evidence>
<keyword evidence="3" id="KW-0479">Metal-binding</keyword>
<dbReference type="FunFam" id="3.30.160.60:FF:000464">
    <property type="entry name" value="Zinc finger and SCAN domain containing 25"/>
    <property type="match status" value="1"/>
</dbReference>
<evidence type="ECO:0000256" key="5">
    <source>
        <dbReference type="ARBA" id="ARBA00022771"/>
    </source>
</evidence>
<feature type="domain" description="C2H2-type" evidence="12">
    <location>
        <begin position="367"/>
        <end position="394"/>
    </location>
</feature>
<dbReference type="FunFam" id="3.30.160.60:FF:000446">
    <property type="entry name" value="Zinc finger protein"/>
    <property type="match status" value="1"/>
</dbReference>
<proteinExistence type="inferred from homology"/>
<name>A0AAD5FP90_SILAS</name>
<evidence type="ECO:0000313" key="14">
    <source>
        <dbReference type="Proteomes" id="UP001205998"/>
    </source>
</evidence>
<dbReference type="GO" id="GO:0008270">
    <property type="term" value="F:zinc ion binding"/>
    <property type="evidence" value="ECO:0007669"/>
    <property type="project" value="UniProtKB-KW"/>
</dbReference>
<comment type="caution">
    <text evidence="13">The sequence shown here is derived from an EMBL/GenBank/DDBJ whole genome shotgun (WGS) entry which is preliminary data.</text>
</comment>
<evidence type="ECO:0000256" key="3">
    <source>
        <dbReference type="ARBA" id="ARBA00022723"/>
    </source>
</evidence>
<dbReference type="PROSITE" id="PS00028">
    <property type="entry name" value="ZINC_FINGER_C2H2_1"/>
    <property type="match status" value="7"/>
</dbReference>
<evidence type="ECO:0000256" key="9">
    <source>
        <dbReference type="ARBA" id="ARBA00023242"/>
    </source>
</evidence>
<keyword evidence="7" id="KW-0805">Transcription regulation</keyword>
<dbReference type="GO" id="GO:0032502">
    <property type="term" value="P:developmental process"/>
    <property type="evidence" value="ECO:0007669"/>
    <property type="project" value="UniProtKB-ARBA"/>
</dbReference>
<gene>
    <name evidence="13" type="ORF">C0J50_16837</name>
</gene>
<evidence type="ECO:0000256" key="4">
    <source>
        <dbReference type="ARBA" id="ARBA00022737"/>
    </source>
</evidence>
<dbReference type="FunFam" id="3.30.160.60:FF:000925">
    <property type="entry name" value="Zinc finger protein 668"/>
    <property type="match status" value="1"/>
</dbReference>
<dbReference type="PANTHER" id="PTHR24409">
    <property type="entry name" value="ZINC FINGER PROTEIN 142"/>
    <property type="match status" value="1"/>
</dbReference>
<dbReference type="SMART" id="SM00355">
    <property type="entry name" value="ZnF_C2H2"/>
    <property type="match status" value="7"/>
</dbReference>
<evidence type="ECO:0000256" key="7">
    <source>
        <dbReference type="ARBA" id="ARBA00023015"/>
    </source>
</evidence>
<feature type="domain" description="C2H2-type" evidence="12">
    <location>
        <begin position="395"/>
        <end position="423"/>
    </location>
</feature>
<dbReference type="Pfam" id="PF00096">
    <property type="entry name" value="zf-C2H2"/>
    <property type="match status" value="7"/>
</dbReference>
<reference evidence="13" key="1">
    <citation type="submission" date="2018-07" db="EMBL/GenBank/DDBJ databases">
        <title>Comparative genomics of catfishes provides insights into carnivory and benthic adaptation.</title>
        <authorList>
            <person name="Zhang Y."/>
            <person name="Wang D."/>
            <person name="Peng Z."/>
            <person name="Zheng S."/>
            <person name="Shao F."/>
            <person name="Tao W."/>
        </authorList>
    </citation>
    <scope>NUCLEOTIDE SEQUENCE</scope>
    <source>
        <strain evidence="13">Chongqing</strain>
    </source>
</reference>
<dbReference type="Gene3D" id="3.30.160.60">
    <property type="entry name" value="Classic Zinc Finger"/>
    <property type="match status" value="7"/>
</dbReference>